<evidence type="ECO:0000313" key="1">
    <source>
        <dbReference type="EMBL" id="ROI68673.1"/>
    </source>
</evidence>
<organism evidence="1 2">
    <name type="scientific">Anabarilius grahami</name>
    <name type="common">Kanglang fish</name>
    <name type="synonym">Barilius grahami</name>
    <dbReference type="NCBI Taxonomy" id="495550"/>
    <lineage>
        <taxon>Eukaryota</taxon>
        <taxon>Metazoa</taxon>
        <taxon>Chordata</taxon>
        <taxon>Craniata</taxon>
        <taxon>Vertebrata</taxon>
        <taxon>Euteleostomi</taxon>
        <taxon>Actinopterygii</taxon>
        <taxon>Neopterygii</taxon>
        <taxon>Teleostei</taxon>
        <taxon>Ostariophysi</taxon>
        <taxon>Cypriniformes</taxon>
        <taxon>Xenocyprididae</taxon>
        <taxon>Xenocypridinae</taxon>
        <taxon>Xenocypridinae incertae sedis</taxon>
        <taxon>Anabarilius</taxon>
    </lineage>
</organism>
<dbReference type="EMBL" id="RJVU01069573">
    <property type="protein sequence ID" value="ROI68673.1"/>
    <property type="molecule type" value="Genomic_DNA"/>
</dbReference>
<proteinExistence type="predicted"/>
<comment type="caution">
    <text evidence="1">The sequence shown here is derived from an EMBL/GenBank/DDBJ whole genome shotgun (WGS) entry which is preliminary data.</text>
</comment>
<dbReference type="Proteomes" id="UP000281406">
    <property type="component" value="Unassembled WGS sequence"/>
</dbReference>
<name>A0A3N0XPC6_ANAGA</name>
<accession>A0A3N0XPC6</accession>
<sequence>MDRGGPRGKVAKNEEFYHVCSDRAETRKIFQSVPESLMNESSHAVHLPGPMTPTELQVSHLRPFTVSVLAGDDSDPETV</sequence>
<protein>
    <submittedName>
        <fullName evidence="1">Uncharacterized protein</fullName>
    </submittedName>
</protein>
<reference evidence="1 2" key="1">
    <citation type="submission" date="2018-10" db="EMBL/GenBank/DDBJ databases">
        <title>Genome assembly for a Yunnan-Guizhou Plateau 3E fish, Anabarilius grahami (Regan), and its evolutionary and genetic applications.</title>
        <authorList>
            <person name="Jiang W."/>
        </authorList>
    </citation>
    <scope>NUCLEOTIDE SEQUENCE [LARGE SCALE GENOMIC DNA]</scope>
    <source>
        <strain evidence="1">AG-KIZ</strain>
        <tissue evidence="1">Muscle</tissue>
    </source>
</reference>
<keyword evidence="2" id="KW-1185">Reference proteome</keyword>
<gene>
    <name evidence="1" type="ORF">DPX16_2153</name>
</gene>
<evidence type="ECO:0000313" key="2">
    <source>
        <dbReference type="Proteomes" id="UP000281406"/>
    </source>
</evidence>
<dbReference type="AlphaFoldDB" id="A0A3N0XPC6"/>